<evidence type="ECO:0000313" key="3">
    <source>
        <dbReference type="EMBL" id="HIR47694.1"/>
    </source>
</evidence>
<evidence type="ECO:0000313" key="4">
    <source>
        <dbReference type="Proteomes" id="UP000824242"/>
    </source>
</evidence>
<dbReference type="Pfam" id="PF20188">
    <property type="entry name" value="DUF6551"/>
    <property type="match status" value="1"/>
</dbReference>
<evidence type="ECO:0000259" key="2">
    <source>
        <dbReference type="SMART" id="SM00470"/>
    </source>
</evidence>
<dbReference type="EMBL" id="DVGZ01000092">
    <property type="protein sequence ID" value="HIR47694.1"/>
    <property type="molecule type" value="Genomic_DNA"/>
</dbReference>
<dbReference type="InterPro" id="IPR003115">
    <property type="entry name" value="ParB_N"/>
</dbReference>
<dbReference type="AlphaFoldDB" id="A0A9D1ANM0"/>
<organism evidence="3 4">
    <name type="scientific">Candidatus Caccousia avicola</name>
    <dbReference type="NCBI Taxonomy" id="2840721"/>
    <lineage>
        <taxon>Bacteria</taxon>
        <taxon>Bacillati</taxon>
        <taxon>Bacillota</taxon>
        <taxon>Clostridia</taxon>
        <taxon>Eubacteriales</taxon>
        <taxon>Oscillospiraceae</taxon>
        <taxon>Oscillospiraceae incertae sedis</taxon>
        <taxon>Candidatus Caccousia</taxon>
    </lineage>
</organism>
<comment type="caution">
    <text evidence="3">The sequence shown here is derived from an EMBL/GenBank/DDBJ whole genome shotgun (WGS) entry which is preliminary data.</text>
</comment>
<feature type="domain" description="ParB-like N-terminal" evidence="2">
    <location>
        <begin position="67"/>
        <end position="157"/>
    </location>
</feature>
<gene>
    <name evidence="3" type="ORF">IAB89_08600</name>
</gene>
<dbReference type="SMART" id="SM00470">
    <property type="entry name" value="ParB"/>
    <property type="match status" value="1"/>
</dbReference>
<dbReference type="InterPro" id="IPR046681">
    <property type="entry name" value="DUF6551"/>
</dbReference>
<dbReference type="Proteomes" id="UP000824242">
    <property type="component" value="Unassembled WGS sequence"/>
</dbReference>
<reference evidence="3" key="1">
    <citation type="submission" date="2020-10" db="EMBL/GenBank/DDBJ databases">
        <authorList>
            <person name="Gilroy R."/>
        </authorList>
    </citation>
    <scope>NUCLEOTIDE SEQUENCE</scope>
    <source>
        <strain evidence="3">ChiSxjej1B13-7958</strain>
    </source>
</reference>
<feature type="compositionally biased region" description="Basic residues" evidence="1">
    <location>
        <begin position="1"/>
        <end position="12"/>
    </location>
</feature>
<dbReference type="InterPro" id="IPR036086">
    <property type="entry name" value="ParB/Sulfiredoxin_sf"/>
</dbReference>
<protein>
    <submittedName>
        <fullName evidence="3">ParB-like nuclease domain-containing protein</fullName>
    </submittedName>
</protein>
<proteinExistence type="predicted"/>
<reference evidence="3" key="2">
    <citation type="journal article" date="2021" name="PeerJ">
        <title>Extensive microbial diversity within the chicken gut microbiome revealed by metagenomics and culture.</title>
        <authorList>
            <person name="Gilroy R."/>
            <person name="Ravi A."/>
            <person name="Getino M."/>
            <person name="Pursley I."/>
            <person name="Horton D.L."/>
            <person name="Alikhan N.F."/>
            <person name="Baker D."/>
            <person name="Gharbi K."/>
            <person name="Hall N."/>
            <person name="Watson M."/>
            <person name="Adriaenssens E.M."/>
            <person name="Foster-Nyarko E."/>
            <person name="Jarju S."/>
            <person name="Secka A."/>
            <person name="Antonio M."/>
            <person name="Oren A."/>
            <person name="Chaudhuri R.R."/>
            <person name="La Ragione R."/>
            <person name="Hildebrand F."/>
            <person name="Pallen M.J."/>
        </authorList>
    </citation>
    <scope>NUCLEOTIDE SEQUENCE</scope>
    <source>
        <strain evidence="3">ChiSxjej1B13-7958</strain>
    </source>
</reference>
<accession>A0A9D1ANM0</accession>
<name>A0A9D1ANM0_9FIRM</name>
<evidence type="ECO:0000256" key="1">
    <source>
        <dbReference type="SAM" id="MobiDB-lite"/>
    </source>
</evidence>
<dbReference type="Gene3D" id="3.90.1530.10">
    <property type="entry name" value="Conserved hypothetical protein from pyrococcus furiosus pfu- 392566-001, ParB domain"/>
    <property type="match status" value="1"/>
</dbReference>
<sequence>MASRKTRAKRRQERMQQLQRSAVASPAQMRIEELNALKEIHPLEEQPASLQDEWEPIPAKEVEQRIECVPLERIVTEQYQRILNMKNVAGIVKNFDPAKLGVLVVSHRADGTYAVLDGQHRLAALRRLGYDAANCIVLEGMTIRQEADYFRRQNENKQSLRINDTFNASLWAEDAESLRIKALMDKYGFRHGKSGQPMCICAIGALQRILRRFGDRTLELTLACIAATWPHDSTILRGEMLAGLGEFWRRYGEKLTVAQFETRMRKHLPMEMYQEARRRTQGKITPATAFNKTIRFTMCAVFVNAYNKQLRTNSPNRLELEWDHDDEE</sequence>
<dbReference type="SUPFAM" id="SSF110849">
    <property type="entry name" value="ParB/Sulfiredoxin"/>
    <property type="match status" value="1"/>
</dbReference>
<feature type="region of interest" description="Disordered" evidence="1">
    <location>
        <begin position="1"/>
        <end position="26"/>
    </location>
</feature>